<keyword evidence="5 9" id="KW-0251">Elongation factor</keyword>
<evidence type="ECO:0000256" key="2">
    <source>
        <dbReference type="ARBA" id="ARBA00004815"/>
    </source>
</evidence>
<keyword evidence="6" id="KW-0648">Protein biosynthesis</keyword>
<evidence type="ECO:0000256" key="1">
    <source>
        <dbReference type="ARBA" id="ARBA00004496"/>
    </source>
</evidence>
<dbReference type="InterPro" id="IPR013852">
    <property type="entry name" value="Transl_elong_P/YeiP_CS"/>
</dbReference>
<name>A0A2R6P8I9_ACTCC</name>
<evidence type="ECO:0000313" key="9">
    <source>
        <dbReference type="EMBL" id="PSR86909.1"/>
    </source>
</evidence>
<organism evidence="9 10">
    <name type="scientific">Actinidia chinensis var. chinensis</name>
    <name type="common">Chinese soft-hair kiwi</name>
    <dbReference type="NCBI Taxonomy" id="1590841"/>
    <lineage>
        <taxon>Eukaryota</taxon>
        <taxon>Viridiplantae</taxon>
        <taxon>Streptophyta</taxon>
        <taxon>Embryophyta</taxon>
        <taxon>Tracheophyta</taxon>
        <taxon>Spermatophyta</taxon>
        <taxon>Magnoliopsida</taxon>
        <taxon>eudicotyledons</taxon>
        <taxon>Gunneridae</taxon>
        <taxon>Pentapetalae</taxon>
        <taxon>asterids</taxon>
        <taxon>Ericales</taxon>
        <taxon>Actinidiaceae</taxon>
        <taxon>Actinidia</taxon>
    </lineage>
</organism>
<dbReference type="CDD" id="cd04470">
    <property type="entry name" value="S1_EF-P_repeat_1"/>
    <property type="match status" value="1"/>
</dbReference>
<dbReference type="InterPro" id="IPR014722">
    <property type="entry name" value="Rib_uL2_dom2"/>
</dbReference>
<dbReference type="InterPro" id="IPR015365">
    <property type="entry name" value="Elong-fact-P_C"/>
</dbReference>
<gene>
    <name evidence="9" type="ORF">CEY00_Acc32539</name>
</gene>
<dbReference type="EMBL" id="NKQK01000028">
    <property type="protein sequence ID" value="PSR86909.1"/>
    <property type="molecule type" value="Genomic_DNA"/>
</dbReference>
<dbReference type="InterPro" id="IPR013185">
    <property type="entry name" value="Transl_elong_KOW-like"/>
</dbReference>
<dbReference type="SUPFAM" id="SSF50249">
    <property type="entry name" value="Nucleic acid-binding proteins"/>
    <property type="match status" value="2"/>
</dbReference>
<evidence type="ECO:0000256" key="6">
    <source>
        <dbReference type="ARBA" id="ARBA00022917"/>
    </source>
</evidence>
<dbReference type="FunFam" id="2.40.50.140:FF:000009">
    <property type="entry name" value="Elongation factor P"/>
    <property type="match status" value="1"/>
</dbReference>
<dbReference type="InterPro" id="IPR001059">
    <property type="entry name" value="Transl_elong_P/YeiP_cen"/>
</dbReference>
<protein>
    <submittedName>
        <fullName evidence="9">Elongation factor P like</fullName>
    </submittedName>
</protein>
<dbReference type="Gene3D" id="2.40.50.140">
    <property type="entry name" value="Nucleic acid-binding proteins"/>
    <property type="match status" value="2"/>
</dbReference>
<evidence type="ECO:0000256" key="3">
    <source>
        <dbReference type="ARBA" id="ARBA00009479"/>
    </source>
</evidence>
<dbReference type="InterPro" id="IPR020599">
    <property type="entry name" value="Transl_elong_fac_P/YeiP"/>
</dbReference>
<dbReference type="Pfam" id="PF09285">
    <property type="entry name" value="Elong-fact-P_C"/>
    <property type="match status" value="1"/>
</dbReference>
<dbReference type="SMART" id="SM01185">
    <property type="entry name" value="EFP"/>
    <property type="match status" value="1"/>
</dbReference>
<dbReference type="FunCoup" id="A0A2R6P8I9">
    <property type="interactions" value="778"/>
</dbReference>
<dbReference type="InterPro" id="IPR012340">
    <property type="entry name" value="NA-bd_OB-fold"/>
</dbReference>
<comment type="caution">
    <text evidence="9">The sequence shown here is derived from an EMBL/GenBank/DDBJ whole genome shotgun (WGS) entry which is preliminary data.</text>
</comment>
<accession>A0A2R6P8I9</accession>
<comment type="similarity">
    <text evidence="3">Belongs to the elongation factor P family.</text>
</comment>
<dbReference type="UniPathway" id="UPA00345"/>
<dbReference type="HAMAP" id="MF_00141">
    <property type="entry name" value="EF_P"/>
    <property type="match status" value="1"/>
</dbReference>
<dbReference type="FunFam" id="2.30.30.30:FF:000003">
    <property type="entry name" value="Elongation factor P"/>
    <property type="match status" value="1"/>
</dbReference>
<dbReference type="GO" id="GO:0005829">
    <property type="term" value="C:cytosol"/>
    <property type="evidence" value="ECO:0007669"/>
    <property type="project" value="UniProtKB-ARBA"/>
</dbReference>
<reference evidence="10" key="2">
    <citation type="journal article" date="2018" name="BMC Genomics">
        <title>A manually annotated Actinidia chinensis var. chinensis (kiwifruit) genome highlights the challenges associated with draft genomes and gene prediction in plants.</title>
        <authorList>
            <person name="Pilkington S.M."/>
            <person name="Crowhurst R."/>
            <person name="Hilario E."/>
            <person name="Nardozza S."/>
            <person name="Fraser L."/>
            <person name="Peng Y."/>
            <person name="Gunaseelan K."/>
            <person name="Simpson R."/>
            <person name="Tahir J."/>
            <person name="Deroles S.C."/>
            <person name="Templeton K."/>
            <person name="Luo Z."/>
            <person name="Davy M."/>
            <person name="Cheng C."/>
            <person name="McNeilage M."/>
            <person name="Scaglione D."/>
            <person name="Liu Y."/>
            <person name="Zhang Q."/>
            <person name="Datson P."/>
            <person name="De Silva N."/>
            <person name="Gardiner S.E."/>
            <person name="Bassett H."/>
            <person name="Chagne D."/>
            <person name="McCallum J."/>
            <person name="Dzierzon H."/>
            <person name="Deng C."/>
            <person name="Wang Y.Y."/>
            <person name="Barron L."/>
            <person name="Manako K."/>
            <person name="Bowen J."/>
            <person name="Foster T.M."/>
            <person name="Erridge Z.A."/>
            <person name="Tiffin H."/>
            <person name="Waite C.N."/>
            <person name="Davies K.M."/>
            <person name="Grierson E.P."/>
            <person name="Laing W.A."/>
            <person name="Kirk R."/>
            <person name="Chen X."/>
            <person name="Wood M."/>
            <person name="Montefiori M."/>
            <person name="Brummell D.A."/>
            <person name="Schwinn K.E."/>
            <person name="Catanach A."/>
            <person name="Fullerton C."/>
            <person name="Li D."/>
            <person name="Meiyalaghan S."/>
            <person name="Nieuwenhuizen N."/>
            <person name="Read N."/>
            <person name="Prakash R."/>
            <person name="Hunter D."/>
            <person name="Zhang H."/>
            <person name="McKenzie M."/>
            <person name="Knabel M."/>
            <person name="Harris A."/>
            <person name="Allan A.C."/>
            <person name="Gleave A."/>
            <person name="Chen A."/>
            <person name="Janssen B.J."/>
            <person name="Plunkett B."/>
            <person name="Ampomah-Dwamena C."/>
            <person name="Voogd C."/>
            <person name="Leif D."/>
            <person name="Lafferty D."/>
            <person name="Souleyre E.J.F."/>
            <person name="Varkonyi-Gasic E."/>
            <person name="Gambi F."/>
            <person name="Hanley J."/>
            <person name="Yao J.L."/>
            <person name="Cheung J."/>
            <person name="David K.M."/>
            <person name="Warren B."/>
            <person name="Marsh K."/>
            <person name="Snowden K.C."/>
            <person name="Lin-Wang K."/>
            <person name="Brian L."/>
            <person name="Martinez-Sanchez M."/>
            <person name="Wang M."/>
            <person name="Ileperuma N."/>
            <person name="Macnee N."/>
            <person name="Campin R."/>
            <person name="McAtee P."/>
            <person name="Drummond R.S.M."/>
            <person name="Espley R.V."/>
            <person name="Ireland H.S."/>
            <person name="Wu R."/>
            <person name="Atkinson R.G."/>
            <person name="Karunairetnam S."/>
            <person name="Bulley S."/>
            <person name="Chunkath S."/>
            <person name="Hanley Z."/>
            <person name="Storey R."/>
            <person name="Thrimawithana A.H."/>
            <person name="Thomson S."/>
            <person name="David C."/>
            <person name="Testolin R."/>
            <person name="Huang H."/>
            <person name="Hellens R.P."/>
            <person name="Schaffer R.J."/>
        </authorList>
    </citation>
    <scope>NUCLEOTIDE SEQUENCE [LARGE SCALE GENOMIC DNA]</scope>
    <source>
        <strain evidence="10">cv. Red5</strain>
    </source>
</reference>
<dbReference type="FunFam" id="2.40.50.140:FF:000004">
    <property type="entry name" value="Elongation factor P"/>
    <property type="match status" value="1"/>
</dbReference>
<dbReference type="Pfam" id="PF08207">
    <property type="entry name" value="EFP_N"/>
    <property type="match status" value="1"/>
</dbReference>
<dbReference type="OrthoDB" id="10259892at2759"/>
<feature type="domain" description="Translation elongation factor P/YeiP central" evidence="8">
    <location>
        <begin position="131"/>
        <end position="185"/>
    </location>
</feature>
<dbReference type="PANTHER" id="PTHR30053">
    <property type="entry name" value="ELONGATION FACTOR P"/>
    <property type="match status" value="1"/>
</dbReference>
<reference evidence="9 10" key="1">
    <citation type="submission" date="2017-07" db="EMBL/GenBank/DDBJ databases">
        <title>An improved, manually edited Actinidia chinensis var. chinensis (kiwifruit) genome highlights the challenges associated with draft genomes and gene prediction in plants.</title>
        <authorList>
            <person name="Pilkington S."/>
            <person name="Crowhurst R."/>
            <person name="Hilario E."/>
            <person name="Nardozza S."/>
            <person name="Fraser L."/>
            <person name="Peng Y."/>
            <person name="Gunaseelan K."/>
            <person name="Simpson R."/>
            <person name="Tahir J."/>
            <person name="Deroles S."/>
            <person name="Templeton K."/>
            <person name="Luo Z."/>
            <person name="Davy M."/>
            <person name="Cheng C."/>
            <person name="Mcneilage M."/>
            <person name="Scaglione D."/>
            <person name="Liu Y."/>
            <person name="Zhang Q."/>
            <person name="Datson P."/>
            <person name="De Silva N."/>
            <person name="Gardiner S."/>
            <person name="Bassett H."/>
            <person name="Chagne D."/>
            <person name="Mccallum J."/>
            <person name="Dzierzon H."/>
            <person name="Deng C."/>
            <person name="Wang Y.-Y."/>
            <person name="Barron N."/>
            <person name="Manako K."/>
            <person name="Bowen J."/>
            <person name="Foster T."/>
            <person name="Erridge Z."/>
            <person name="Tiffin H."/>
            <person name="Waite C."/>
            <person name="Davies K."/>
            <person name="Grierson E."/>
            <person name="Laing W."/>
            <person name="Kirk R."/>
            <person name="Chen X."/>
            <person name="Wood M."/>
            <person name="Montefiori M."/>
            <person name="Brummell D."/>
            <person name="Schwinn K."/>
            <person name="Catanach A."/>
            <person name="Fullerton C."/>
            <person name="Li D."/>
            <person name="Meiyalaghan S."/>
            <person name="Nieuwenhuizen N."/>
            <person name="Read N."/>
            <person name="Prakash R."/>
            <person name="Hunter D."/>
            <person name="Zhang H."/>
            <person name="Mckenzie M."/>
            <person name="Knabel M."/>
            <person name="Harris A."/>
            <person name="Allan A."/>
            <person name="Chen A."/>
            <person name="Janssen B."/>
            <person name="Plunkett B."/>
            <person name="Dwamena C."/>
            <person name="Voogd C."/>
            <person name="Leif D."/>
            <person name="Lafferty D."/>
            <person name="Souleyre E."/>
            <person name="Varkonyi-Gasic E."/>
            <person name="Gambi F."/>
            <person name="Hanley J."/>
            <person name="Yao J.-L."/>
            <person name="Cheung J."/>
            <person name="David K."/>
            <person name="Warren B."/>
            <person name="Marsh K."/>
            <person name="Snowden K."/>
            <person name="Lin-Wang K."/>
            <person name="Brian L."/>
            <person name="Martinez-Sanchez M."/>
            <person name="Wang M."/>
            <person name="Ileperuma N."/>
            <person name="Macnee N."/>
            <person name="Campin R."/>
            <person name="Mcatee P."/>
            <person name="Drummond R."/>
            <person name="Espley R."/>
            <person name="Ireland H."/>
            <person name="Wu R."/>
            <person name="Atkinson R."/>
            <person name="Karunairetnam S."/>
            <person name="Bulley S."/>
            <person name="Chunkath S."/>
            <person name="Hanley Z."/>
            <person name="Storey R."/>
            <person name="Thrimawithana A."/>
            <person name="Thomson S."/>
            <person name="David C."/>
            <person name="Testolin R."/>
        </authorList>
    </citation>
    <scope>NUCLEOTIDE SEQUENCE [LARGE SCALE GENOMIC DNA]</scope>
    <source>
        <strain evidence="10">cv. Red5</strain>
        <tissue evidence="9">Young leaf</tissue>
    </source>
</reference>
<keyword evidence="10" id="KW-1185">Reference proteome</keyword>
<dbReference type="Gramene" id="PSR86909">
    <property type="protein sequence ID" value="PSR86909"/>
    <property type="gene ID" value="CEY00_Acc32539"/>
</dbReference>
<dbReference type="GO" id="GO:0003746">
    <property type="term" value="F:translation elongation factor activity"/>
    <property type="evidence" value="ECO:0007669"/>
    <property type="project" value="UniProtKB-KW"/>
</dbReference>
<dbReference type="OMA" id="SNHHKPG"/>
<evidence type="ECO:0000256" key="4">
    <source>
        <dbReference type="ARBA" id="ARBA00022490"/>
    </source>
</evidence>
<feature type="domain" description="Elongation factor P C-terminal" evidence="7">
    <location>
        <begin position="193"/>
        <end position="248"/>
    </location>
</feature>
<evidence type="ECO:0000259" key="8">
    <source>
        <dbReference type="SMART" id="SM01185"/>
    </source>
</evidence>
<dbReference type="InterPro" id="IPR011768">
    <property type="entry name" value="Transl_elongation_fac_P"/>
</dbReference>
<dbReference type="STRING" id="1590841.A0A2R6P8I9"/>
<dbReference type="InterPro" id="IPR008991">
    <property type="entry name" value="Translation_prot_SH3-like_sf"/>
</dbReference>
<dbReference type="PROSITE" id="PS01275">
    <property type="entry name" value="EFP"/>
    <property type="match status" value="1"/>
</dbReference>
<evidence type="ECO:0000256" key="5">
    <source>
        <dbReference type="ARBA" id="ARBA00022768"/>
    </source>
</evidence>
<dbReference type="Pfam" id="PF01132">
    <property type="entry name" value="EFP"/>
    <property type="match status" value="1"/>
</dbReference>
<dbReference type="Gene3D" id="2.30.30.30">
    <property type="match status" value="1"/>
</dbReference>
<dbReference type="GO" id="GO:0043043">
    <property type="term" value="P:peptide biosynthetic process"/>
    <property type="evidence" value="ECO:0007669"/>
    <property type="project" value="InterPro"/>
</dbReference>
<dbReference type="PANTHER" id="PTHR30053:SF14">
    <property type="entry name" value="TRANSLATION ELONGATION FACTOR KOW-LIKE DOMAIN-CONTAINING PROTEIN"/>
    <property type="match status" value="1"/>
</dbReference>
<dbReference type="AlphaFoldDB" id="A0A2R6P8I9"/>
<dbReference type="Proteomes" id="UP000241394">
    <property type="component" value="Chromosome LG28"/>
</dbReference>
<comment type="pathway">
    <text evidence="2">Protein biosynthesis; polypeptide chain elongation.</text>
</comment>
<dbReference type="NCBIfam" id="NF001810">
    <property type="entry name" value="PRK00529.1"/>
    <property type="match status" value="1"/>
</dbReference>
<keyword evidence="4" id="KW-0963">Cytoplasm</keyword>
<dbReference type="SUPFAM" id="SSF50104">
    <property type="entry name" value="Translation proteins SH3-like domain"/>
    <property type="match status" value="1"/>
</dbReference>
<evidence type="ECO:0000259" key="7">
    <source>
        <dbReference type="SMART" id="SM00841"/>
    </source>
</evidence>
<dbReference type="NCBIfam" id="TIGR00038">
    <property type="entry name" value="efp"/>
    <property type="match status" value="1"/>
</dbReference>
<sequence>MRVARKPLSQALYYLASTSSSSSYSLKARTLNTCRRSQQSIQSPDHASRGVLASPWSATQLRGAKYRGSDVKPGNVIERKGRIYQVLKAQHTVQGRGGACIQVELRDVDSGNKTNERLRTDEAIEKVFVEEKPYTYLYTEDDFVVLSDPKTYDQLDVPKALFGEAAVYLKDDMKVTVQLYDQKPMSASVPQRVTCKVVEAQVPMKGIAATPHYKKVLLDNGLTVQVPAHVLAGDQIVINTSDNSYLTRA</sequence>
<comment type="subcellular location">
    <subcellularLocation>
        <location evidence="1">Cytoplasm</location>
    </subcellularLocation>
</comment>
<evidence type="ECO:0000313" key="10">
    <source>
        <dbReference type="Proteomes" id="UP000241394"/>
    </source>
</evidence>
<dbReference type="InParanoid" id="A0A2R6P8I9"/>
<dbReference type="SMART" id="SM00841">
    <property type="entry name" value="Elong-fact-P_C"/>
    <property type="match status" value="1"/>
</dbReference>
<proteinExistence type="inferred from homology"/>